<accession>A0ABQ0L5R2</accession>
<evidence type="ECO:0000313" key="1">
    <source>
        <dbReference type="EMBL" id="GAT46290.1"/>
    </source>
</evidence>
<dbReference type="EMBL" id="DF842226">
    <property type="protein sequence ID" value="GAT46290.1"/>
    <property type="molecule type" value="Genomic_DNA"/>
</dbReference>
<sequence length="233" mass="25369">PRAASAADSQPLPHRRLYAATACIISRQHHSLSDGRTDGVELVSYSVAQALMAGSANALRTHTGPGNIVLVVFARRIRNPSTRYISFVADGAVAESWRVSAEELQDLAVAAGFNDVNLRSHDGRFMHVLPLALSKDEVGADEVGADRRWRDGIGRRCSETVRGAAEQERGVENGSGRCEASWCGCRSRTATTAWHCYSTDFSLVTFVLNSHRLIRFCSTCDLLLLVLSPTLAR</sequence>
<name>A0ABQ0L5R2_MYCCL</name>
<protein>
    <submittedName>
        <fullName evidence="1">Uncharacterized protein</fullName>
    </submittedName>
</protein>
<proteinExistence type="predicted"/>
<reference evidence="1" key="1">
    <citation type="submission" date="2014-09" db="EMBL/GenBank/DDBJ databases">
        <title>Genome sequence of the luminous mushroom Mycena chlorophos for searching fungal bioluminescence genes.</title>
        <authorList>
            <person name="Tanaka Y."/>
            <person name="Kasuga D."/>
            <person name="Oba Y."/>
            <person name="Hase S."/>
            <person name="Sato K."/>
            <person name="Oba Y."/>
            <person name="Sakakibara Y."/>
        </authorList>
    </citation>
    <scope>NUCLEOTIDE SEQUENCE</scope>
</reference>
<organism evidence="1 2">
    <name type="scientific">Mycena chlorophos</name>
    <name type="common">Agaric fungus</name>
    <name type="synonym">Agaricus chlorophos</name>
    <dbReference type="NCBI Taxonomy" id="658473"/>
    <lineage>
        <taxon>Eukaryota</taxon>
        <taxon>Fungi</taxon>
        <taxon>Dikarya</taxon>
        <taxon>Basidiomycota</taxon>
        <taxon>Agaricomycotina</taxon>
        <taxon>Agaricomycetes</taxon>
        <taxon>Agaricomycetidae</taxon>
        <taxon>Agaricales</taxon>
        <taxon>Marasmiineae</taxon>
        <taxon>Mycenaceae</taxon>
        <taxon>Mycena</taxon>
    </lineage>
</organism>
<dbReference type="Proteomes" id="UP000815677">
    <property type="component" value="Unassembled WGS sequence"/>
</dbReference>
<feature type="non-terminal residue" evidence="1">
    <location>
        <position position="1"/>
    </location>
</feature>
<gene>
    <name evidence="1" type="ORF">MCHLO_03826</name>
</gene>
<evidence type="ECO:0000313" key="2">
    <source>
        <dbReference type="Proteomes" id="UP000815677"/>
    </source>
</evidence>
<keyword evidence="2" id="KW-1185">Reference proteome</keyword>